<dbReference type="Pfam" id="PF02515">
    <property type="entry name" value="CoA_transf_3"/>
    <property type="match status" value="1"/>
</dbReference>
<sequence length="162" mass="17093">MVAITGRQWTGLVESLGLKAQVGAVESALGVSFTASEGDRFIHRDALFPLFEKAIGALPLADVRGKFESNGVLWSTYQTLSEAITKDPRLSLSAPLFSMLEQPSGLTYPVPGAVATFSGDARQSAVRAPRLGEHTDQVLSEVLALTSARIGELHDAGVIATA</sequence>
<keyword evidence="1" id="KW-0413">Isomerase</keyword>
<protein>
    <submittedName>
        <fullName evidence="1">2-methylfumaryl-CoA isomerase</fullName>
        <ecNumber evidence="1">5.4.1.3</ecNumber>
    </submittedName>
</protein>
<comment type="caution">
    <text evidence="1">The sequence shown here is derived from an EMBL/GenBank/DDBJ whole genome shotgun (WGS) entry which is preliminary data.</text>
</comment>
<dbReference type="InterPro" id="IPR003673">
    <property type="entry name" value="CoA-Trfase_fam_III"/>
</dbReference>
<proteinExistence type="predicted"/>
<dbReference type="AlphaFoldDB" id="A0A645AY90"/>
<accession>A0A645AY90</accession>
<reference evidence="1" key="1">
    <citation type="submission" date="2019-08" db="EMBL/GenBank/DDBJ databases">
        <authorList>
            <person name="Kucharzyk K."/>
            <person name="Murdoch R.W."/>
            <person name="Higgins S."/>
            <person name="Loffler F."/>
        </authorList>
    </citation>
    <scope>NUCLEOTIDE SEQUENCE</scope>
</reference>
<dbReference type="EMBL" id="VSSQ01016652">
    <property type="protein sequence ID" value="MPM58215.1"/>
    <property type="molecule type" value="Genomic_DNA"/>
</dbReference>
<name>A0A645AY90_9ZZZZ</name>
<organism evidence="1">
    <name type="scientific">bioreactor metagenome</name>
    <dbReference type="NCBI Taxonomy" id="1076179"/>
    <lineage>
        <taxon>unclassified sequences</taxon>
        <taxon>metagenomes</taxon>
        <taxon>ecological metagenomes</taxon>
    </lineage>
</organism>
<dbReference type="GO" id="GO:0016853">
    <property type="term" value="F:isomerase activity"/>
    <property type="evidence" value="ECO:0007669"/>
    <property type="project" value="UniProtKB-KW"/>
</dbReference>
<dbReference type="Gene3D" id="3.40.50.10540">
    <property type="entry name" value="Crotonobetainyl-coa:carnitine coa-transferase, domain 1"/>
    <property type="match status" value="1"/>
</dbReference>
<gene>
    <name evidence="1" type="primary">mct</name>
    <name evidence="1" type="ORF">SDC9_105046</name>
</gene>
<dbReference type="EC" id="5.4.1.3" evidence="1"/>
<evidence type="ECO:0000313" key="1">
    <source>
        <dbReference type="EMBL" id="MPM58215.1"/>
    </source>
</evidence>
<dbReference type="SUPFAM" id="SSF89796">
    <property type="entry name" value="CoA-transferase family III (CaiB/BaiF)"/>
    <property type="match status" value="1"/>
</dbReference>
<dbReference type="InterPro" id="IPR023606">
    <property type="entry name" value="CoA-Trfase_III_dom_1_sf"/>
</dbReference>